<dbReference type="PROSITE" id="PS50943">
    <property type="entry name" value="HTH_CROC1"/>
    <property type="match status" value="1"/>
</dbReference>
<protein>
    <submittedName>
        <fullName evidence="4">Helix-turn-helix domain-containing protein</fullName>
    </submittedName>
</protein>
<comment type="caution">
    <text evidence="4">The sequence shown here is derived from an EMBL/GenBank/DDBJ whole genome shotgun (WGS) entry which is preliminary data.</text>
</comment>
<feature type="region of interest" description="Disordered" evidence="2">
    <location>
        <begin position="75"/>
        <end position="94"/>
    </location>
</feature>
<dbReference type="SMART" id="SM00530">
    <property type="entry name" value="HTH_XRE"/>
    <property type="match status" value="1"/>
</dbReference>
<feature type="domain" description="HTH cro/C1-type" evidence="3">
    <location>
        <begin position="9"/>
        <end position="63"/>
    </location>
</feature>
<dbReference type="AlphaFoldDB" id="A0A6N8JNU9"/>
<dbReference type="PANTHER" id="PTHR46558">
    <property type="entry name" value="TRACRIPTIONAL REGULATORY PROTEIN-RELATED-RELATED"/>
    <property type="match status" value="1"/>
</dbReference>
<organism evidence="4 5">
    <name type="scientific">Adlercreutzia mucosicola</name>
    <dbReference type="NCBI Taxonomy" id="580026"/>
    <lineage>
        <taxon>Bacteria</taxon>
        <taxon>Bacillati</taxon>
        <taxon>Actinomycetota</taxon>
        <taxon>Coriobacteriia</taxon>
        <taxon>Eggerthellales</taxon>
        <taxon>Eggerthellaceae</taxon>
        <taxon>Adlercreutzia</taxon>
    </lineage>
</organism>
<dbReference type="OrthoDB" id="9801008at2"/>
<dbReference type="EMBL" id="WSRR01000023">
    <property type="protein sequence ID" value="MVX61528.1"/>
    <property type="molecule type" value="Genomic_DNA"/>
</dbReference>
<evidence type="ECO:0000313" key="5">
    <source>
        <dbReference type="Proteomes" id="UP000463388"/>
    </source>
</evidence>
<proteinExistence type="predicted"/>
<dbReference type="GO" id="GO:0003677">
    <property type="term" value="F:DNA binding"/>
    <property type="evidence" value="ECO:0007669"/>
    <property type="project" value="UniProtKB-KW"/>
</dbReference>
<dbReference type="SUPFAM" id="SSF47413">
    <property type="entry name" value="lambda repressor-like DNA-binding domains"/>
    <property type="match status" value="1"/>
</dbReference>
<dbReference type="CDD" id="cd00093">
    <property type="entry name" value="HTH_XRE"/>
    <property type="match status" value="1"/>
</dbReference>
<evidence type="ECO:0000256" key="2">
    <source>
        <dbReference type="SAM" id="MobiDB-lite"/>
    </source>
</evidence>
<dbReference type="Gene3D" id="1.10.260.40">
    <property type="entry name" value="lambda repressor-like DNA-binding domains"/>
    <property type="match status" value="1"/>
</dbReference>
<accession>A0A6N8JNU9</accession>
<feature type="compositionally biased region" description="Basic and acidic residues" evidence="2">
    <location>
        <begin position="75"/>
        <end position="84"/>
    </location>
</feature>
<keyword evidence="1" id="KW-0238">DNA-binding</keyword>
<dbReference type="InterPro" id="IPR001387">
    <property type="entry name" value="Cro/C1-type_HTH"/>
</dbReference>
<evidence type="ECO:0000256" key="1">
    <source>
        <dbReference type="ARBA" id="ARBA00023125"/>
    </source>
</evidence>
<reference evidence="4 5" key="1">
    <citation type="submission" date="2019-12" db="EMBL/GenBank/DDBJ databases">
        <title>Microbes associate with the intestines of laboratory mice.</title>
        <authorList>
            <person name="Navarre W."/>
            <person name="Wong E."/>
        </authorList>
    </citation>
    <scope>NUCLEOTIDE SEQUENCE [LARGE SCALE GENOMIC DNA]</scope>
    <source>
        <strain evidence="4 5">NM66_B29</strain>
    </source>
</reference>
<dbReference type="InterPro" id="IPR010982">
    <property type="entry name" value="Lambda_DNA-bd_dom_sf"/>
</dbReference>
<evidence type="ECO:0000313" key="4">
    <source>
        <dbReference type="EMBL" id="MVX61528.1"/>
    </source>
</evidence>
<keyword evidence="5" id="KW-1185">Reference proteome</keyword>
<gene>
    <name evidence="4" type="ORF">GKZ27_08685</name>
</gene>
<dbReference type="PANTHER" id="PTHR46558:SF15">
    <property type="entry name" value="HELIX-TURN-HELIX DOMAIN PROTEIN"/>
    <property type="match status" value="1"/>
</dbReference>
<dbReference type="RefSeq" id="WP_160346758.1">
    <property type="nucleotide sequence ID" value="NZ_WSRR01000023.1"/>
</dbReference>
<evidence type="ECO:0000259" key="3">
    <source>
        <dbReference type="PROSITE" id="PS50943"/>
    </source>
</evidence>
<dbReference type="Proteomes" id="UP000463388">
    <property type="component" value="Unassembled WGS sequence"/>
</dbReference>
<feature type="compositionally biased region" description="Low complexity" evidence="2">
    <location>
        <begin position="85"/>
        <end position="94"/>
    </location>
</feature>
<sequence>MNVEIAQRLAELRRERGFSQEGLAEQLGLSRQAVSKWERAESAPDMGNLIALADLYGVTLDELLRVSPEVEEDVRYESQERAESAESQAAEAAEAARAAAERAETAAVAASAAAAEGEGAQKVVVEVSAPAPGVGASAGARGVGAAMGAGSMTGGMPGVAGAPAAPPYPQAASPGGPSVPGGMPGAAMPGYGAPQAPVPPVGAAPFGGSAPIPPAAAVPIAPPAPPQPKDPLRSFPYPLLCAVLFLLAGFCFGWWHPGWIIFLTIPFYYWIVGTLESDPAYREWVVERGRAAQDAAREDASSEGGAR</sequence>
<dbReference type="Pfam" id="PF01381">
    <property type="entry name" value="HTH_3"/>
    <property type="match status" value="1"/>
</dbReference>
<name>A0A6N8JNU9_9ACTN</name>